<evidence type="ECO:0000256" key="1">
    <source>
        <dbReference type="SAM" id="Phobius"/>
    </source>
</evidence>
<gene>
    <name evidence="2" type="ORF">FLM02_12560</name>
</gene>
<evidence type="ECO:0000313" key="2">
    <source>
        <dbReference type="EMBL" id="TQP12661.1"/>
    </source>
</evidence>
<keyword evidence="1" id="KW-0812">Transmembrane</keyword>
<name>A0A543Y6K6_VIBCL</name>
<accession>A0A543Y6K6</accession>
<protein>
    <submittedName>
        <fullName evidence="2">Uncharacterized protein</fullName>
    </submittedName>
</protein>
<dbReference type="AlphaFoldDB" id="A0A543Y6K6"/>
<sequence length="105" mass="11810">MSYCPASTAGLFIAFFLNHAVMIVCISPSYVKLQWCWLRSFTPITSCVYAHEDELTCRLPATPSSFGITGLNARIISRTDYGLKIFHILMMRAFLSCLPSKRPRG</sequence>
<evidence type="ECO:0000313" key="3">
    <source>
        <dbReference type="Proteomes" id="UP000319979"/>
    </source>
</evidence>
<dbReference type="EMBL" id="VIOS01000046">
    <property type="protein sequence ID" value="TQP12661.1"/>
    <property type="molecule type" value="Genomic_DNA"/>
</dbReference>
<feature type="transmembrane region" description="Helical" evidence="1">
    <location>
        <begin position="12"/>
        <end position="31"/>
    </location>
</feature>
<reference evidence="2 3" key="1">
    <citation type="submission" date="2019-07" db="EMBL/GenBank/DDBJ databases">
        <title>Phenotypic and genotypic antimicrobial resistance traits of Vibrio cholerae non-O1/non-O139 isolated from a large Austrian lake frequently associated with cases of infection.</title>
        <authorList>
            <person name="Lepuschitz S."/>
            <person name="Baron S."/>
            <person name="Larvor E."/>
            <person name="Granier S."/>
            <person name="Pretzer C."/>
            <person name="Mach R.L."/>
            <person name="Farnleitner A.H."/>
            <person name="Ruppitsch W."/>
            <person name="Pleininger S."/>
            <person name="Indra A."/>
            <person name="Kirschner A.K.T."/>
        </authorList>
    </citation>
    <scope>NUCLEOTIDE SEQUENCE [LARGE SCALE GENOMIC DNA]</scope>
    <source>
        <strain evidence="2 3">A12JL36W90</strain>
    </source>
</reference>
<dbReference type="Proteomes" id="UP000319979">
    <property type="component" value="Unassembled WGS sequence"/>
</dbReference>
<keyword evidence="1" id="KW-1133">Transmembrane helix</keyword>
<organism evidence="2 3">
    <name type="scientific">Vibrio cholerae</name>
    <dbReference type="NCBI Taxonomy" id="666"/>
    <lineage>
        <taxon>Bacteria</taxon>
        <taxon>Pseudomonadati</taxon>
        <taxon>Pseudomonadota</taxon>
        <taxon>Gammaproteobacteria</taxon>
        <taxon>Vibrionales</taxon>
        <taxon>Vibrionaceae</taxon>
        <taxon>Vibrio</taxon>
    </lineage>
</organism>
<keyword evidence="1" id="KW-0472">Membrane</keyword>
<proteinExistence type="predicted"/>
<comment type="caution">
    <text evidence="2">The sequence shown here is derived from an EMBL/GenBank/DDBJ whole genome shotgun (WGS) entry which is preliminary data.</text>
</comment>